<feature type="transmembrane region" description="Helical" evidence="1">
    <location>
        <begin position="65"/>
        <end position="84"/>
    </location>
</feature>
<evidence type="ECO:0000313" key="2">
    <source>
        <dbReference type="EMBL" id="RIX50477.1"/>
    </source>
</evidence>
<protein>
    <submittedName>
        <fullName evidence="2">DUF3147 family protein</fullName>
    </submittedName>
</protein>
<feature type="transmembrane region" description="Helical" evidence="1">
    <location>
        <begin position="7"/>
        <end position="29"/>
    </location>
</feature>
<dbReference type="AlphaFoldDB" id="A0A3A1UPI2"/>
<dbReference type="RefSeq" id="WP_119601664.1">
    <property type="nucleotide sequence ID" value="NZ_QXQA01000014.1"/>
</dbReference>
<reference evidence="2 3" key="1">
    <citation type="submission" date="2018-09" db="EMBL/GenBank/DDBJ databases">
        <title>Paenibacillus aracenensis nov. sp. isolated from a cave in southern Spain.</title>
        <authorList>
            <person name="Jurado V."/>
            <person name="Gutierrez-Patricio S."/>
            <person name="Gonzalez-Pimentel J.L."/>
            <person name="Miller A.Z."/>
            <person name="Laiz L."/>
            <person name="Saiz-Jimenez C."/>
        </authorList>
    </citation>
    <scope>NUCLEOTIDE SEQUENCE [LARGE SCALE GENOMIC DNA]</scope>
    <source>
        <strain evidence="2 3">DSM 22867</strain>
    </source>
</reference>
<evidence type="ECO:0000313" key="3">
    <source>
        <dbReference type="Proteomes" id="UP000266482"/>
    </source>
</evidence>
<dbReference type="EMBL" id="QXQA01000014">
    <property type="protein sequence ID" value="RIX50477.1"/>
    <property type="molecule type" value="Genomic_DNA"/>
</dbReference>
<proteinExistence type="predicted"/>
<feature type="transmembrane region" description="Helical" evidence="1">
    <location>
        <begin position="35"/>
        <end position="53"/>
    </location>
</feature>
<keyword evidence="1" id="KW-1133">Transmembrane helix</keyword>
<gene>
    <name evidence="2" type="ORF">D3P08_19510</name>
</gene>
<dbReference type="InterPro" id="IPR021493">
    <property type="entry name" value="DUF3147"/>
</dbReference>
<dbReference type="OrthoDB" id="2969627at2"/>
<feature type="transmembrane region" description="Helical" evidence="1">
    <location>
        <begin position="90"/>
        <end position="111"/>
    </location>
</feature>
<dbReference type="Pfam" id="PF11345">
    <property type="entry name" value="DUF3147"/>
    <property type="match status" value="1"/>
</dbReference>
<keyword evidence="1" id="KW-0812">Transmembrane</keyword>
<dbReference type="Proteomes" id="UP000266482">
    <property type="component" value="Unassembled WGS sequence"/>
</dbReference>
<keyword evidence="1" id="KW-0472">Membrane</keyword>
<keyword evidence="3" id="KW-1185">Reference proteome</keyword>
<comment type="caution">
    <text evidence="2">The sequence shown here is derived from an EMBL/GenBank/DDBJ whole genome shotgun (WGS) entry which is preliminary data.</text>
</comment>
<name>A0A3A1UPI2_9BACL</name>
<organism evidence="2 3">
    <name type="scientific">Paenibacillus nanensis</name>
    <dbReference type="NCBI Taxonomy" id="393251"/>
    <lineage>
        <taxon>Bacteria</taxon>
        <taxon>Bacillati</taxon>
        <taxon>Bacillota</taxon>
        <taxon>Bacilli</taxon>
        <taxon>Bacillales</taxon>
        <taxon>Paenibacillaceae</taxon>
        <taxon>Paenibacillus</taxon>
    </lineage>
</organism>
<accession>A0A3A1UPI2</accession>
<sequence>MKTKELLLRFLLGGASVSLSYIASVWIPWKALGGMFAAFPAVMIAAVFMVGVTQGSEKASAIAKGSVYGMAGCAICVLAVLFILQATGDWWLSLGIGVIAWFVSAVAMLKLRVTIQSRVKNRT</sequence>
<evidence type="ECO:0000256" key="1">
    <source>
        <dbReference type="SAM" id="Phobius"/>
    </source>
</evidence>